<dbReference type="RefSeq" id="WP_035609854.1">
    <property type="nucleotide sequence ID" value="NZ_JEMG01000001.1"/>
</dbReference>
<dbReference type="InterPro" id="IPR001533">
    <property type="entry name" value="Pterin_deHydtase"/>
</dbReference>
<dbReference type="PANTHER" id="PTHR12599:SF0">
    <property type="entry name" value="PTERIN-4-ALPHA-CARBINOLAMINE DEHYDRATASE"/>
    <property type="match status" value="1"/>
</dbReference>
<dbReference type="PANTHER" id="PTHR12599">
    <property type="entry name" value="PTERIN-4-ALPHA-CARBINOLAMINE DEHYDRATASE"/>
    <property type="match status" value="1"/>
</dbReference>
<dbReference type="EMBL" id="JEMG01000001">
    <property type="protein sequence ID" value="EYC52447.1"/>
    <property type="molecule type" value="Genomic_DNA"/>
</dbReference>
<dbReference type="EC" id="4.2.1.96" evidence="4"/>
<evidence type="ECO:0000313" key="5">
    <source>
        <dbReference type="EMBL" id="EYC52447.1"/>
    </source>
</evidence>
<comment type="similarity">
    <text evidence="2 4">Belongs to the pterin-4-alpha-carbinolamine dehydratase family.</text>
</comment>
<sequence>MSNHSLKLDAAQVREQLATLSEWTHSAERGGLIAREFRFADFTQAFGFMAQVALMAEKHNHHPEWFNVYNKVSVVMTTHDAQGLTLKDIEMARYMDRCAAALLSTAR</sequence>
<keyword evidence="3 4" id="KW-0456">Lyase</keyword>
<dbReference type="Proteomes" id="UP000023268">
    <property type="component" value="Unassembled WGS sequence"/>
</dbReference>
<dbReference type="SUPFAM" id="SSF55248">
    <property type="entry name" value="PCD-like"/>
    <property type="match status" value="1"/>
</dbReference>
<reference evidence="5 6" key="1">
    <citation type="submission" date="2014-02" db="EMBL/GenBank/DDBJ databases">
        <title>Draft Genome of Hylemonella gracilis isolated from the Niagara River.</title>
        <authorList>
            <person name="Pawlowski D.R."/>
            <person name="Koudelka G.B."/>
        </authorList>
    </citation>
    <scope>NUCLEOTIDE SEQUENCE [LARGE SCALE GENOMIC DNA]</scope>
    <source>
        <strain evidence="5 6">Niagara R</strain>
    </source>
</reference>
<dbReference type="GO" id="GO:0006729">
    <property type="term" value="P:tetrahydrobiopterin biosynthetic process"/>
    <property type="evidence" value="ECO:0007669"/>
    <property type="project" value="InterPro"/>
</dbReference>
<dbReference type="Gene3D" id="3.30.1360.20">
    <property type="entry name" value="Transcriptional coactivator/pterin dehydratase"/>
    <property type="match status" value="1"/>
</dbReference>
<dbReference type="NCBIfam" id="NF002017">
    <property type="entry name" value="PRK00823.1-2"/>
    <property type="match status" value="1"/>
</dbReference>
<evidence type="ECO:0000256" key="2">
    <source>
        <dbReference type="ARBA" id="ARBA00006472"/>
    </source>
</evidence>
<accession>A0A016XLJ1</accession>
<dbReference type="HAMAP" id="MF_00434">
    <property type="entry name" value="Pterin_4_alpha"/>
    <property type="match status" value="1"/>
</dbReference>
<evidence type="ECO:0000313" key="6">
    <source>
        <dbReference type="Proteomes" id="UP000023268"/>
    </source>
</evidence>
<gene>
    <name evidence="5" type="ORF">AZ34_16215</name>
</gene>
<dbReference type="eggNOG" id="COG2154">
    <property type="taxonomic scope" value="Bacteria"/>
</dbReference>
<dbReference type="AlphaFoldDB" id="A0A016XLJ1"/>
<organism evidence="5 6">
    <name type="scientific">Hylemonella gracilis str. Niagara R</name>
    <dbReference type="NCBI Taxonomy" id="1458275"/>
    <lineage>
        <taxon>Bacteria</taxon>
        <taxon>Pseudomonadati</taxon>
        <taxon>Pseudomonadota</taxon>
        <taxon>Betaproteobacteria</taxon>
        <taxon>Burkholderiales</taxon>
        <taxon>Comamonadaceae</taxon>
        <taxon>Hylemonella</taxon>
    </lineage>
</organism>
<evidence type="ECO:0000256" key="1">
    <source>
        <dbReference type="ARBA" id="ARBA00001554"/>
    </source>
</evidence>
<dbReference type="Pfam" id="PF01329">
    <property type="entry name" value="Pterin_4a"/>
    <property type="match status" value="1"/>
</dbReference>
<dbReference type="GO" id="GO:0008124">
    <property type="term" value="F:4-alpha-hydroxytetrahydrobiopterin dehydratase activity"/>
    <property type="evidence" value="ECO:0007669"/>
    <property type="project" value="UniProtKB-UniRule"/>
</dbReference>
<dbReference type="InterPro" id="IPR036428">
    <property type="entry name" value="PCD_sf"/>
</dbReference>
<proteinExistence type="inferred from homology"/>
<dbReference type="CDD" id="cd00914">
    <property type="entry name" value="PCD_DCoH_subfamily_b"/>
    <property type="match status" value="1"/>
</dbReference>
<dbReference type="STRING" id="1458275.AZ34_16215"/>
<comment type="catalytic activity">
    <reaction evidence="1 4">
        <text>(4aS,6R)-4a-hydroxy-L-erythro-5,6,7,8-tetrahydrobiopterin = (6R)-L-erythro-6,7-dihydrobiopterin + H2O</text>
        <dbReference type="Rhea" id="RHEA:11920"/>
        <dbReference type="ChEBI" id="CHEBI:15377"/>
        <dbReference type="ChEBI" id="CHEBI:15642"/>
        <dbReference type="ChEBI" id="CHEBI:43120"/>
        <dbReference type="EC" id="4.2.1.96"/>
    </reaction>
</comment>
<dbReference type="OrthoDB" id="9794987at2"/>
<evidence type="ECO:0000256" key="3">
    <source>
        <dbReference type="ARBA" id="ARBA00023239"/>
    </source>
</evidence>
<evidence type="ECO:0000256" key="4">
    <source>
        <dbReference type="HAMAP-Rule" id="MF_00434"/>
    </source>
</evidence>
<protein>
    <recommendedName>
        <fullName evidence="4">Putative pterin-4-alpha-carbinolamine dehydratase</fullName>
        <shortName evidence="4">PHS</shortName>
        <ecNumber evidence="4">4.2.1.96</ecNumber>
    </recommendedName>
    <alternativeName>
        <fullName evidence="4">4-alpha-hydroxy-tetrahydropterin dehydratase</fullName>
    </alternativeName>
    <alternativeName>
        <fullName evidence="4">Pterin carbinolamine dehydratase</fullName>
        <shortName evidence="4">PCD</shortName>
    </alternativeName>
</protein>
<name>A0A016XLJ1_9BURK</name>
<dbReference type="NCBIfam" id="NF002018">
    <property type="entry name" value="PRK00823.1-3"/>
    <property type="match status" value="1"/>
</dbReference>
<comment type="caution">
    <text evidence="5">The sequence shown here is derived from an EMBL/GenBank/DDBJ whole genome shotgun (WGS) entry which is preliminary data.</text>
</comment>